<evidence type="ECO:0000259" key="1">
    <source>
        <dbReference type="Pfam" id="PF00561"/>
    </source>
</evidence>
<dbReference type="RefSeq" id="WP_044853231.1">
    <property type="nucleotide sequence ID" value="NZ_CP016174.1"/>
</dbReference>
<dbReference type="STRING" id="31958.SD37_19425"/>
<dbReference type="InterPro" id="IPR050266">
    <property type="entry name" value="AB_hydrolase_sf"/>
</dbReference>
<dbReference type="InterPro" id="IPR029058">
    <property type="entry name" value="AB_hydrolase_fold"/>
</dbReference>
<dbReference type="InterPro" id="IPR000073">
    <property type="entry name" value="AB_hydrolase_1"/>
</dbReference>
<dbReference type="Gene3D" id="3.40.50.1820">
    <property type="entry name" value="alpha/beta hydrolase"/>
    <property type="match status" value="1"/>
</dbReference>
<dbReference type="Proteomes" id="UP000093695">
    <property type="component" value="Chromosome"/>
</dbReference>
<feature type="domain" description="AB hydrolase-1" evidence="1">
    <location>
        <begin position="54"/>
        <end position="152"/>
    </location>
</feature>
<name>A0A193BZL1_AMYOR</name>
<dbReference type="AlphaFoldDB" id="A0A193BZL1"/>
<dbReference type="SUPFAM" id="SSF53474">
    <property type="entry name" value="alpha/beta-Hydrolases"/>
    <property type="match status" value="1"/>
</dbReference>
<evidence type="ECO:0000313" key="2">
    <source>
        <dbReference type="EMBL" id="ANN17604.1"/>
    </source>
</evidence>
<sequence length="298" mass="31841">MRVGGFASPGARAEYEVVYERGLAALPAPTAIHDIQTAFGVARVYRFGQPGGTPIVLLPGRAGTAVMWEPNLSALLRHGEVYALDLIGEPGRSRQTAPIRDGADQAAWLSTVLAELELESVHLVGYSFGGWLAANLAVRAPERLTSLTLIDPVLTFGRLTAGLVLRATLTAVPVVNRWARPSFLRWISGGAEVDTADPVARVIDEGIRTFRIALPTPRLITDAQLRSLRMPVLALVAGRSVIHRGDRAAARARALLPRGQVELWPSATHAIAGEAAAEVNARILSFLADCEATGKTRS</sequence>
<protein>
    <submittedName>
        <fullName evidence="2">Menaquinone biosynthesis protein</fullName>
    </submittedName>
</protein>
<accession>A0A193BZL1</accession>
<dbReference type="Pfam" id="PF00561">
    <property type="entry name" value="Abhydrolase_1"/>
    <property type="match status" value="1"/>
</dbReference>
<dbReference type="PANTHER" id="PTHR43798:SF33">
    <property type="entry name" value="HYDROLASE, PUTATIVE (AFU_ORTHOLOGUE AFUA_2G14860)-RELATED"/>
    <property type="match status" value="1"/>
</dbReference>
<dbReference type="GO" id="GO:0003824">
    <property type="term" value="F:catalytic activity"/>
    <property type="evidence" value="ECO:0007669"/>
    <property type="project" value="UniProtKB-ARBA"/>
</dbReference>
<dbReference type="GO" id="GO:0016020">
    <property type="term" value="C:membrane"/>
    <property type="evidence" value="ECO:0007669"/>
    <property type="project" value="TreeGrafter"/>
</dbReference>
<keyword evidence="3" id="KW-1185">Reference proteome</keyword>
<reference evidence="2 3" key="1">
    <citation type="journal article" date="2015" name="Genome Announc.">
        <title>Draft Genome Sequence of Norvancomycin-Producing Strain Amycolatopsis orientalis CPCC200066.</title>
        <authorList>
            <person name="Lei X."/>
            <person name="Yuan F."/>
            <person name="Shi Y."/>
            <person name="Li X."/>
            <person name="Wang L."/>
            <person name="Hong B."/>
        </authorList>
    </citation>
    <scope>NUCLEOTIDE SEQUENCE [LARGE SCALE GENOMIC DNA]</scope>
    <source>
        <strain evidence="2 3">B-37</strain>
    </source>
</reference>
<proteinExistence type="predicted"/>
<gene>
    <name evidence="2" type="ORF">SD37_19425</name>
</gene>
<dbReference type="EMBL" id="CP016174">
    <property type="protein sequence ID" value="ANN17604.1"/>
    <property type="molecule type" value="Genomic_DNA"/>
</dbReference>
<dbReference type="KEGG" id="aori:SD37_19425"/>
<dbReference type="PANTHER" id="PTHR43798">
    <property type="entry name" value="MONOACYLGLYCEROL LIPASE"/>
    <property type="match status" value="1"/>
</dbReference>
<organism evidence="2 3">
    <name type="scientific">Amycolatopsis orientalis</name>
    <name type="common">Nocardia orientalis</name>
    <dbReference type="NCBI Taxonomy" id="31958"/>
    <lineage>
        <taxon>Bacteria</taxon>
        <taxon>Bacillati</taxon>
        <taxon>Actinomycetota</taxon>
        <taxon>Actinomycetes</taxon>
        <taxon>Pseudonocardiales</taxon>
        <taxon>Pseudonocardiaceae</taxon>
        <taxon>Amycolatopsis</taxon>
    </lineage>
</organism>
<evidence type="ECO:0000313" key="3">
    <source>
        <dbReference type="Proteomes" id="UP000093695"/>
    </source>
</evidence>
<dbReference type="eggNOG" id="COG0596">
    <property type="taxonomic scope" value="Bacteria"/>
</dbReference>